<dbReference type="GO" id="GO:0030435">
    <property type="term" value="P:sporulation resulting in formation of a cellular spore"/>
    <property type="evidence" value="ECO:0007669"/>
    <property type="project" value="UniProtKB-KW"/>
</dbReference>
<proteinExistence type="predicted"/>
<dbReference type="GO" id="GO:1990862">
    <property type="term" value="C:nuclear membrane complex Bqt3-Bqt4"/>
    <property type="evidence" value="ECO:0007669"/>
    <property type="project" value="InterPro"/>
</dbReference>
<dbReference type="InterPro" id="IPR018004">
    <property type="entry name" value="KilA/APSES_HTH"/>
</dbReference>
<sequence>MARSLPTQRNPLIAPGTAPSHEELLSRRRLGKTKLTVKPGQIGTSNATKAENLGHFEYAHLRAPLPEDLAGSEIFASQQNQAHPETYFLMRRSKDGFVSATGMFKIAFPWAAHAEEKEERDHLKTLDATSEDEVAGNVWISPEFALELAEEYGLSEWVRALLDPTEITQTPSSTKKPIAAPPKFDLPAEKAKAPASTKGSRSRGMRSVSPSKSTPARAKASPRKRQTKAQKEANIAHAEAASASLQSALDAALDEAGHVAQSVYDQVTSPIAPDTESKPDSSETTLLPSPPPTSAESDVVRVEVDQTVETEGNKEVTHTNVTVEMPAGSPDLPLPEDTEKMIETAKRMVEEAKTMESSPKISRKRKAADPEPSDIDAELPAQPAKKARVLEEKLKREQVRTRAILGVTATLAIAAAIPYFF</sequence>
<dbReference type="InterPro" id="IPR037548">
    <property type="entry name" value="Bqt4"/>
</dbReference>
<comment type="caution">
    <text evidence="8">The sequence shown here is derived from an EMBL/GenBank/DDBJ whole genome shotgun (WGS) entry which is preliminary data.</text>
</comment>
<evidence type="ECO:0000256" key="4">
    <source>
        <dbReference type="ARBA" id="ARBA00031907"/>
    </source>
</evidence>
<dbReference type="GO" id="GO:0048315">
    <property type="term" value="P:conidium formation"/>
    <property type="evidence" value="ECO:0007669"/>
    <property type="project" value="UniProtKB-KW"/>
</dbReference>
<evidence type="ECO:0000256" key="2">
    <source>
        <dbReference type="ARBA" id="ARBA00022969"/>
    </source>
</evidence>
<keyword evidence="3" id="KW-0183">Conidiation</keyword>
<feature type="region of interest" description="Disordered" evidence="5">
    <location>
        <begin position="350"/>
        <end position="386"/>
    </location>
</feature>
<feature type="transmembrane region" description="Helical" evidence="6">
    <location>
        <begin position="403"/>
        <end position="420"/>
    </location>
</feature>
<dbReference type="AlphaFoldDB" id="A0AA38WX54"/>
<evidence type="ECO:0000256" key="3">
    <source>
        <dbReference type="ARBA" id="ARBA00023321"/>
    </source>
</evidence>
<keyword evidence="9" id="KW-1185">Reference proteome</keyword>
<organism evidence="8 9">
    <name type="scientific">Cladophialophora chaetospira</name>
    <dbReference type="NCBI Taxonomy" id="386627"/>
    <lineage>
        <taxon>Eukaryota</taxon>
        <taxon>Fungi</taxon>
        <taxon>Dikarya</taxon>
        <taxon>Ascomycota</taxon>
        <taxon>Pezizomycotina</taxon>
        <taxon>Eurotiomycetes</taxon>
        <taxon>Chaetothyriomycetidae</taxon>
        <taxon>Chaetothyriales</taxon>
        <taxon>Herpotrichiellaceae</taxon>
        <taxon>Cladophialophora</taxon>
    </lineage>
</organism>
<feature type="domain" description="HTH APSES-type" evidence="7">
    <location>
        <begin position="64"/>
        <end position="177"/>
    </location>
</feature>
<dbReference type="Proteomes" id="UP001172673">
    <property type="component" value="Unassembled WGS sequence"/>
</dbReference>
<dbReference type="InterPro" id="IPR003163">
    <property type="entry name" value="Tscrpt_reg_HTH_APSES-type"/>
</dbReference>
<dbReference type="SUPFAM" id="SSF54616">
    <property type="entry name" value="DNA-binding domain of Mlu1-box binding protein MBP1"/>
    <property type="match status" value="1"/>
</dbReference>
<keyword evidence="6" id="KW-0472">Membrane</keyword>
<keyword evidence="6" id="KW-0812">Transmembrane</keyword>
<dbReference type="FunFam" id="3.10.260.10:FF:000002">
    <property type="entry name" value="APSES transcription factor, putative"/>
    <property type="match status" value="1"/>
</dbReference>
<keyword evidence="2" id="KW-0749">Sporulation</keyword>
<gene>
    <name evidence="8" type="ORF">H2200_012548</name>
</gene>
<dbReference type="PANTHER" id="PTHR38044">
    <property type="entry name" value="BOUQUET FORMATION PROTEIN 4"/>
    <property type="match status" value="1"/>
</dbReference>
<dbReference type="InterPro" id="IPR036887">
    <property type="entry name" value="HTH_APSES_sf"/>
</dbReference>
<evidence type="ECO:0000256" key="5">
    <source>
        <dbReference type="SAM" id="MobiDB-lite"/>
    </source>
</evidence>
<feature type="region of interest" description="Disordered" evidence="5">
    <location>
        <begin position="168"/>
        <end position="244"/>
    </location>
</feature>
<dbReference type="GO" id="GO:0003677">
    <property type="term" value="F:DNA binding"/>
    <property type="evidence" value="ECO:0007669"/>
    <property type="project" value="InterPro"/>
</dbReference>
<evidence type="ECO:0000259" key="7">
    <source>
        <dbReference type="PROSITE" id="PS51299"/>
    </source>
</evidence>
<feature type="compositionally biased region" description="Low complexity" evidence="5">
    <location>
        <begin position="232"/>
        <end position="244"/>
    </location>
</feature>
<dbReference type="GO" id="GO:0070197">
    <property type="term" value="P:meiotic attachment of telomere to nuclear envelope"/>
    <property type="evidence" value="ECO:0007669"/>
    <property type="project" value="InterPro"/>
</dbReference>
<feature type="region of interest" description="Disordered" evidence="5">
    <location>
        <begin position="1"/>
        <end position="21"/>
    </location>
</feature>
<dbReference type="PROSITE" id="PS51299">
    <property type="entry name" value="HTH_APSES"/>
    <property type="match status" value="1"/>
</dbReference>
<evidence type="ECO:0000256" key="1">
    <source>
        <dbReference type="ARBA" id="ARBA00019309"/>
    </source>
</evidence>
<evidence type="ECO:0000256" key="6">
    <source>
        <dbReference type="SAM" id="Phobius"/>
    </source>
</evidence>
<dbReference type="GO" id="GO:0044820">
    <property type="term" value="P:mitotic telomere tethering at nuclear periphery"/>
    <property type="evidence" value="ECO:0007669"/>
    <property type="project" value="TreeGrafter"/>
</dbReference>
<protein>
    <recommendedName>
        <fullName evidence="1">Cell pattern formation-associated protein stuA</fullName>
    </recommendedName>
    <alternativeName>
        <fullName evidence="4">Stunted protein A</fullName>
    </alternativeName>
</protein>
<dbReference type="SMART" id="SM01252">
    <property type="entry name" value="KilA-N"/>
    <property type="match status" value="1"/>
</dbReference>
<feature type="compositionally biased region" description="Polar residues" evidence="5">
    <location>
        <begin position="1"/>
        <end position="10"/>
    </location>
</feature>
<dbReference type="Gene3D" id="3.10.260.10">
    <property type="entry name" value="Transcription regulator HTH, APSES-type DNA-binding domain"/>
    <property type="match status" value="1"/>
</dbReference>
<accession>A0AA38WX54</accession>
<name>A0AA38WX54_9EURO</name>
<dbReference type="PANTHER" id="PTHR38044:SF1">
    <property type="entry name" value="BOUQUET FORMATION PROTEIN 4"/>
    <property type="match status" value="1"/>
</dbReference>
<feature type="region of interest" description="Disordered" evidence="5">
    <location>
        <begin position="264"/>
        <end position="336"/>
    </location>
</feature>
<dbReference type="EMBL" id="JAPDRK010000024">
    <property type="protein sequence ID" value="KAJ9602768.1"/>
    <property type="molecule type" value="Genomic_DNA"/>
</dbReference>
<evidence type="ECO:0000313" key="8">
    <source>
        <dbReference type="EMBL" id="KAJ9602768.1"/>
    </source>
</evidence>
<evidence type="ECO:0000313" key="9">
    <source>
        <dbReference type="Proteomes" id="UP001172673"/>
    </source>
</evidence>
<reference evidence="8" key="1">
    <citation type="submission" date="2022-10" db="EMBL/GenBank/DDBJ databases">
        <title>Culturing micro-colonial fungi from biological soil crusts in the Mojave desert and describing Neophaeococcomyces mojavensis, and introducing the new genera and species Taxawa tesnikishii.</title>
        <authorList>
            <person name="Kurbessoian T."/>
            <person name="Stajich J.E."/>
        </authorList>
    </citation>
    <scope>NUCLEOTIDE SEQUENCE</scope>
    <source>
        <strain evidence="8">TK_41</strain>
    </source>
</reference>
<keyword evidence="6" id="KW-1133">Transmembrane helix</keyword>